<dbReference type="PANTHER" id="PTHR34473">
    <property type="entry name" value="UPF0699 TRANSMEMBRANE PROTEIN YDBS"/>
    <property type="match status" value="1"/>
</dbReference>
<dbReference type="InterPro" id="IPR014529">
    <property type="entry name" value="UCP026631"/>
</dbReference>
<dbReference type="RefSeq" id="WP_007545493.1">
    <property type="nucleotide sequence ID" value="NZ_JAARPY010000007.1"/>
</dbReference>
<keyword evidence="1" id="KW-1133">Transmembrane helix</keyword>
<comment type="caution">
    <text evidence="3">The sequence shown here is derived from an EMBL/GenBank/DDBJ whole genome shotgun (WGS) entry which is preliminary data.</text>
</comment>
<evidence type="ECO:0000256" key="1">
    <source>
        <dbReference type="SAM" id="Phobius"/>
    </source>
</evidence>
<feature type="transmembrane region" description="Helical" evidence="1">
    <location>
        <begin position="368"/>
        <end position="396"/>
    </location>
</feature>
<reference evidence="3 4" key="1">
    <citation type="submission" date="2020-03" db="EMBL/GenBank/DDBJ databases">
        <title>Soil Listeria distribution.</title>
        <authorList>
            <person name="Liao J."/>
            <person name="Wiedmann M."/>
        </authorList>
    </citation>
    <scope>NUCLEOTIDE SEQUENCE [LARGE SCALE GENOMIC DNA]</scope>
    <source>
        <strain evidence="3 4">FSL L7-1645</strain>
    </source>
</reference>
<feature type="domain" description="YdbS-like PH" evidence="2">
    <location>
        <begin position="260"/>
        <end position="338"/>
    </location>
</feature>
<dbReference type="InterPro" id="IPR005182">
    <property type="entry name" value="YdbS-like_PH"/>
</dbReference>
<feature type="transmembrane region" description="Helical" evidence="1">
    <location>
        <begin position="20"/>
        <end position="38"/>
    </location>
</feature>
<feature type="transmembrane region" description="Helical" evidence="1">
    <location>
        <begin position="189"/>
        <end position="213"/>
    </location>
</feature>
<keyword evidence="1" id="KW-0812">Transmembrane</keyword>
<protein>
    <submittedName>
        <fullName evidence="3">PH domain-containing protein</fullName>
    </submittedName>
</protein>
<dbReference type="EMBL" id="JAARPY010000007">
    <property type="protein sequence ID" value="MBC1398948.1"/>
    <property type="molecule type" value="Genomic_DNA"/>
</dbReference>
<dbReference type="Proteomes" id="UP000571128">
    <property type="component" value="Unassembled WGS sequence"/>
</dbReference>
<sequence length="493" mass="56584">MFEERKLHPIALIKEIIVNIRQNIVPIFVGFFSAFQAIRRNGFMPTWLLFAILLLLALLILAPAILKYLTYRYTLEDEGIRIKYGLIFRKNIFIPYERIQTIQQKQWFFYMPFNVTQILIETAGTKGKAEGDLSAVPKSVATELRDLREGKQNEMDEIEKESVDNPFDVPKVKESEKPIRTIMLETKQLLLMAVTSSGVLGGFLILLAIFGQFQSAIPDEWLSESYDQIARLGILMFLILAALALLFMWGVSIVATLFKYFQFKVKQFEHHLEIEKGLLQRNHTTIRLERIQGIIITESPFRQMLGLVAVKLITAGSSGDNEHSGDILLLPIMKKKAALRTLLEMLPDYHITMEQIQKAPKTSLKRFIWIYFIWTIIPAIAVSLLFYPFGLIALLIPLLATLKAICSYRATAFGLGSGTVLFQARPFLSKTTYLVRKERIQSMQAKRSLWMERSQTNHMQIAMKSGNGSTSAYLRYLESNQATDIYMWYRPES</sequence>
<gene>
    <name evidence="3" type="ORF">HB844_08720</name>
</gene>
<dbReference type="PIRSF" id="PIRSF026631">
    <property type="entry name" value="UCP026631"/>
    <property type="match status" value="1"/>
</dbReference>
<evidence type="ECO:0000313" key="4">
    <source>
        <dbReference type="Proteomes" id="UP000571128"/>
    </source>
</evidence>
<accession>A0A841YFR2</accession>
<feature type="transmembrane region" description="Helical" evidence="1">
    <location>
        <begin position="44"/>
        <end position="66"/>
    </location>
</feature>
<proteinExistence type="predicted"/>
<organism evidence="3 4">
    <name type="scientific">Listeria fleischmannii</name>
    <dbReference type="NCBI Taxonomy" id="1069827"/>
    <lineage>
        <taxon>Bacteria</taxon>
        <taxon>Bacillati</taxon>
        <taxon>Bacillota</taxon>
        <taxon>Bacilli</taxon>
        <taxon>Bacillales</taxon>
        <taxon>Listeriaceae</taxon>
        <taxon>Listeria</taxon>
    </lineage>
</organism>
<dbReference type="PANTHER" id="PTHR34473:SF2">
    <property type="entry name" value="UPF0699 TRANSMEMBRANE PROTEIN YDBT"/>
    <property type="match status" value="1"/>
</dbReference>
<dbReference type="AlphaFoldDB" id="A0A841YFR2"/>
<dbReference type="Pfam" id="PF03703">
    <property type="entry name" value="bPH_2"/>
    <property type="match status" value="3"/>
</dbReference>
<feature type="domain" description="YdbS-like PH" evidence="2">
    <location>
        <begin position="68"/>
        <end position="146"/>
    </location>
</feature>
<evidence type="ECO:0000313" key="3">
    <source>
        <dbReference type="EMBL" id="MBC1398948.1"/>
    </source>
</evidence>
<evidence type="ECO:0000259" key="2">
    <source>
        <dbReference type="Pfam" id="PF03703"/>
    </source>
</evidence>
<feature type="domain" description="YdbS-like PH" evidence="2">
    <location>
        <begin position="420"/>
        <end position="489"/>
    </location>
</feature>
<feature type="transmembrane region" description="Helical" evidence="1">
    <location>
        <begin position="233"/>
        <end position="258"/>
    </location>
</feature>
<keyword evidence="1" id="KW-0472">Membrane</keyword>
<name>A0A841YFR2_9LIST</name>